<keyword evidence="4 8" id="KW-0472">Membrane</keyword>
<dbReference type="PROSITE" id="PS50111">
    <property type="entry name" value="CHEMOTAXIS_TRANSDUC_2"/>
    <property type="match status" value="1"/>
</dbReference>
<dbReference type="RefSeq" id="WP_130105644.1">
    <property type="nucleotide sequence ID" value="NZ_CP025781.1"/>
</dbReference>
<comment type="similarity">
    <text evidence="6">Belongs to the methyl-accepting chemotaxis (MCP) protein family.</text>
</comment>
<dbReference type="PANTHER" id="PTHR32089:SF119">
    <property type="entry name" value="METHYL-ACCEPTING CHEMOTAXIS PROTEIN CTPL"/>
    <property type="match status" value="1"/>
</dbReference>
<feature type="domain" description="HAMP" evidence="10">
    <location>
        <begin position="218"/>
        <end position="261"/>
    </location>
</feature>
<dbReference type="AlphaFoldDB" id="A0A7G3G733"/>
<dbReference type="PANTHER" id="PTHR32089">
    <property type="entry name" value="METHYL-ACCEPTING CHEMOTAXIS PROTEIN MCPB"/>
    <property type="match status" value="1"/>
</dbReference>
<keyword evidence="12" id="KW-1185">Reference proteome</keyword>
<evidence type="ECO:0000256" key="7">
    <source>
        <dbReference type="PROSITE-ProRule" id="PRU00284"/>
    </source>
</evidence>
<name>A0A7G3G733_9NEIS</name>
<organism evidence="11 12">
    <name type="scientific">Iodobacter fluviatilis</name>
    <dbReference type="NCBI Taxonomy" id="537"/>
    <lineage>
        <taxon>Bacteria</taxon>
        <taxon>Pseudomonadati</taxon>
        <taxon>Pseudomonadota</taxon>
        <taxon>Betaproteobacteria</taxon>
        <taxon>Neisseriales</taxon>
        <taxon>Chitinibacteraceae</taxon>
        <taxon>Iodobacter</taxon>
    </lineage>
</organism>
<dbReference type="GO" id="GO:0004888">
    <property type="term" value="F:transmembrane signaling receptor activity"/>
    <property type="evidence" value="ECO:0007669"/>
    <property type="project" value="InterPro"/>
</dbReference>
<dbReference type="InterPro" id="IPR024478">
    <property type="entry name" value="HlyB_4HB_MCP"/>
</dbReference>
<dbReference type="FunFam" id="1.10.287.950:FF:000001">
    <property type="entry name" value="Methyl-accepting chemotaxis sensory transducer"/>
    <property type="match status" value="1"/>
</dbReference>
<feature type="domain" description="Methyl-accepting transducer" evidence="9">
    <location>
        <begin position="266"/>
        <end position="502"/>
    </location>
</feature>
<dbReference type="InterPro" id="IPR004090">
    <property type="entry name" value="Chemotax_Me-accpt_rcpt"/>
</dbReference>
<dbReference type="GO" id="GO:0006935">
    <property type="term" value="P:chemotaxis"/>
    <property type="evidence" value="ECO:0007669"/>
    <property type="project" value="InterPro"/>
</dbReference>
<keyword evidence="3 8" id="KW-1133">Transmembrane helix</keyword>
<accession>A0A7G3G733</accession>
<dbReference type="SUPFAM" id="SSF58104">
    <property type="entry name" value="Methyl-accepting chemotaxis protein (MCP) signaling domain"/>
    <property type="match status" value="1"/>
</dbReference>
<keyword evidence="2 8" id="KW-0812">Transmembrane</keyword>
<evidence type="ECO:0000256" key="4">
    <source>
        <dbReference type="ARBA" id="ARBA00023136"/>
    </source>
</evidence>
<proteinExistence type="inferred from homology"/>
<dbReference type="GO" id="GO:0007165">
    <property type="term" value="P:signal transduction"/>
    <property type="evidence" value="ECO:0007669"/>
    <property type="project" value="UniProtKB-KW"/>
</dbReference>
<evidence type="ECO:0000259" key="10">
    <source>
        <dbReference type="PROSITE" id="PS50885"/>
    </source>
</evidence>
<evidence type="ECO:0000256" key="8">
    <source>
        <dbReference type="SAM" id="Phobius"/>
    </source>
</evidence>
<evidence type="ECO:0000259" key="9">
    <source>
        <dbReference type="PROSITE" id="PS50111"/>
    </source>
</evidence>
<evidence type="ECO:0000313" key="11">
    <source>
        <dbReference type="EMBL" id="QBC43036.1"/>
    </source>
</evidence>
<dbReference type="SMART" id="SM00283">
    <property type="entry name" value="MA"/>
    <property type="match status" value="1"/>
</dbReference>
<dbReference type="EMBL" id="CP025781">
    <property type="protein sequence ID" value="QBC43036.1"/>
    <property type="molecule type" value="Genomic_DNA"/>
</dbReference>
<protein>
    <submittedName>
        <fullName evidence="11">Uncharacterized protein</fullName>
    </submittedName>
</protein>
<dbReference type="PROSITE" id="PS51257">
    <property type="entry name" value="PROKAR_LIPOPROTEIN"/>
    <property type="match status" value="1"/>
</dbReference>
<dbReference type="PROSITE" id="PS50885">
    <property type="entry name" value="HAMP"/>
    <property type="match status" value="1"/>
</dbReference>
<comment type="subcellular location">
    <subcellularLocation>
        <location evidence="1">Membrane</location>
        <topology evidence="1">Multi-pass membrane protein</topology>
    </subcellularLocation>
</comment>
<dbReference type="Gene3D" id="1.10.287.950">
    <property type="entry name" value="Methyl-accepting chemotaxis protein"/>
    <property type="match status" value="1"/>
</dbReference>
<dbReference type="Proteomes" id="UP000515917">
    <property type="component" value="Chromosome"/>
</dbReference>
<gene>
    <name evidence="11" type="ORF">C1H71_05375</name>
</gene>
<evidence type="ECO:0000313" key="12">
    <source>
        <dbReference type="Proteomes" id="UP000515917"/>
    </source>
</evidence>
<evidence type="ECO:0000256" key="6">
    <source>
        <dbReference type="ARBA" id="ARBA00029447"/>
    </source>
</evidence>
<dbReference type="InterPro" id="IPR003660">
    <property type="entry name" value="HAMP_dom"/>
</dbReference>
<dbReference type="GO" id="GO:0016020">
    <property type="term" value="C:membrane"/>
    <property type="evidence" value="ECO:0007669"/>
    <property type="project" value="UniProtKB-SubCell"/>
</dbReference>
<dbReference type="KEGG" id="ifl:C1H71_05375"/>
<dbReference type="Pfam" id="PF12729">
    <property type="entry name" value="4HB_MCP_1"/>
    <property type="match status" value="1"/>
</dbReference>
<sequence>MKVKHKLILLSGSLLGIILMLAVLSLSCLENGSKKFQTTIADRVMPLVQLKSVSDMYAINIVDTVHKVTNGSMSIAAGLKNVQTARKTIKEQWQTYHATELTADENKLVEIADKNMLAAGASFDQLEKLLASNNFAAINEYAATTLYQSVDPITDTVDKLIKLQLHVAQENLAAFSSSHDQALVGGAVFVIIATLSGILLSGWILRSLLNDLGGEPSDMRSAATRIAEGDLASPVHVPSNMRDSLAGAMESMRTQLAALVENIQNSSNQLATDAAQTRSSSQEVHESAGEQSDAAARMAAAVEELSTGMSYLKDYSSYAFEVATASGKHAEQGALALNELTKEMQIVADSAHTVTDTVNHLEEHSASIGRVARVIQDIAEQTNLLALNAAIEAARAGEQGRGFAVVADEVRKLAERTTQATREIQETLSTIASTTHTAASNMRNSLRQTELALEHANHSSEVLLLIKQSAAETKEAMAKISDALAEQNTAGQEIAVNVQLIAVMTERSFSASKEINIAVDHNAELAQSLRLAAVRFSC</sequence>
<dbReference type="Pfam" id="PF00015">
    <property type="entry name" value="MCPsignal"/>
    <property type="match status" value="1"/>
</dbReference>
<keyword evidence="5 7" id="KW-0807">Transducer</keyword>
<reference evidence="11 12" key="1">
    <citation type="submission" date="2018-01" db="EMBL/GenBank/DDBJ databases">
        <title>Genome sequence of Iodobacter sp. strain PCH194 isolated from Indian Trans-Himalaya.</title>
        <authorList>
            <person name="Kumar V."/>
            <person name="Thakur V."/>
            <person name="Kumar S."/>
            <person name="Singh D."/>
        </authorList>
    </citation>
    <scope>NUCLEOTIDE SEQUENCE [LARGE SCALE GENOMIC DNA]</scope>
    <source>
        <strain evidence="11 12">PCH194</strain>
    </source>
</reference>
<dbReference type="InterPro" id="IPR004089">
    <property type="entry name" value="MCPsignal_dom"/>
</dbReference>
<evidence type="ECO:0000256" key="3">
    <source>
        <dbReference type="ARBA" id="ARBA00022989"/>
    </source>
</evidence>
<evidence type="ECO:0000256" key="2">
    <source>
        <dbReference type="ARBA" id="ARBA00022692"/>
    </source>
</evidence>
<dbReference type="PRINTS" id="PR00260">
    <property type="entry name" value="CHEMTRNSDUCR"/>
</dbReference>
<feature type="transmembrane region" description="Helical" evidence="8">
    <location>
        <begin position="182"/>
        <end position="205"/>
    </location>
</feature>
<evidence type="ECO:0000256" key="1">
    <source>
        <dbReference type="ARBA" id="ARBA00004141"/>
    </source>
</evidence>
<evidence type="ECO:0000256" key="5">
    <source>
        <dbReference type="ARBA" id="ARBA00023224"/>
    </source>
</evidence>